<proteinExistence type="predicted"/>
<accession>A0A8E2QF53</accession>
<dbReference type="RefSeq" id="WP_102828668.1">
    <property type="nucleotide sequence ID" value="NZ_CP065721.1"/>
</dbReference>
<name>A0A8E2QF53_9GAMM</name>
<protein>
    <submittedName>
        <fullName evidence="2">Alpha/beta hydrolase</fullName>
    </submittedName>
</protein>
<keyword evidence="3" id="KW-1185">Reference proteome</keyword>
<dbReference type="Pfam" id="PF12146">
    <property type="entry name" value="Hydrolase_4"/>
    <property type="match status" value="1"/>
</dbReference>
<dbReference type="GO" id="GO:0052689">
    <property type="term" value="F:carboxylic ester hydrolase activity"/>
    <property type="evidence" value="ECO:0007669"/>
    <property type="project" value="TreeGrafter"/>
</dbReference>
<reference evidence="2 3" key="1">
    <citation type="submission" date="2018-01" db="EMBL/GenBank/DDBJ databases">
        <title>Denitrification phenotypes of diverse strains of Pseudomonas stutzeri.</title>
        <authorList>
            <person name="Milligan D.A."/>
            <person name="Bergaust L."/>
            <person name="Bakken L.R."/>
            <person name="Frostegard A."/>
        </authorList>
    </citation>
    <scope>NUCLEOTIDE SEQUENCE [LARGE SCALE GENOMIC DNA]</scope>
    <source>
        <strain evidence="2 3">DSM 50238</strain>
    </source>
</reference>
<dbReference type="Gene3D" id="3.40.50.1820">
    <property type="entry name" value="alpha/beta hydrolase"/>
    <property type="match status" value="1"/>
</dbReference>
<gene>
    <name evidence="2" type="ORF">CXK95_09880</name>
</gene>
<feature type="domain" description="Serine aminopeptidase S33" evidence="1">
    <location>
        <begin position="76"/>
        <end position="277"/>
    </location>
</feature>
<evidence type="ECO:0000313" key="3">
    <source>
        <dbReference type="Proteomes" id="UP000235881"/>
    </source>
</evidence>
<evidence type="ECO:0000313" key="2">
    <source>
        <dbReference type="EMBL" id="PNF76939.1"/>
    </source>
</evidence>
<dbReference type="AlphaFoldDB" id="A0A8E2QF53"/>
<sequence length="327" mass="34601">MRILLIVLLMTLITPLVQARTLLNQTLTLDTGHGVLQGSLILPKSVQPVPVALLIAGSGPTDRDGNNPAGRNDSLKRLAQGLAKQGVASLRYDKRGVGASLSAAPLERDLSVDAYVRDVLAWSARLREDPRLGKLILIGHSEGALIASLAAPQSDAAALISIAGSGRPIGDVLREQLQGRLPPALLATSHFLIDELEAGRSHADIPEPLQVLFRPSVQPYLISLFAQDPAAAIAAVEVPTLIVQGTHDIQVGARDAQALKRAKPDAELALIESMNHVLRIVPATGHQQLASYDAPQLPIADALLQGITRFLERNGILPVSSPSATGR</sequence>
<dbReference type="Proteomes" id="UP000235881">
    <property type="component" value="Unassembled WGS sequence"/>
</dbReference>
<organism evidence="2 3">
    <name type="scientific">Stutzerimonas degradans</name>
    <dbReference type="NCBI Taxonomy" id="2968968"/>
    <lineage>
        <taxon>Bacteria</taxon>
        <taxon>Pseudomonadati</taxon>
        <taxon>Pseudomonadota</taxon>
        <taxon>Gammaproteobacteria</taxon>
        <taxon>Pseudomonadales</taxon>
        <taxon>Pseudomonadaceae</taxon>
        <taxon>Stutzerimonas</taxon>
    </lineage>
</organism>
<keyword evidence="2" id="KW-0378">Hydrolase</keyword>
<dbReference type="PANTHER" id="PTHR43265">
    <property type="entry name" value="ESTERASE ESTD"/>
    <property type="match status" value="1"/>
</dbReference>
<dbReference type="PANTHER" id="PTHR43265:SF1">
    <property type="entry name" value="ESTERASE ESTD"/>
    <property type="match status" value="1"/>
</dbReference>
<dbReference type="InterPro" id="IPR029058">
    <property type="entry name" value="AB_hydrolase_fold"/>
</dbReference>
<evidence type="ECO:0000259" key="1">
    <source>
        <dbReference type="Pfam" id="PF12146"/>
    </source>
</evidence>
<dbReference type="SUPFAM" id="SSF53474">
    <property type="entry name" value="alpha/beta-Hydrolases"/>
    <property type="match status" value="1"/>
</dbReference>
<dbReference type="InterPro" id="IPR022742">
    <property type="entry name" value="Hydrolase_4"/>
</dbReference>
<comment type="caution">
    <text evidence="2">The sequence shown here is derived from an EMBL/GenBank/DDBJ whole genome shotgun (WGS) entry which is preliminary data.</text>
</comment>
<dbReference type="InterPro" id="IPR053145">
    <property type="entry name" value="AB_hydrolase_Est10"/>
</dbReference>
<dbReference type="EMBL" id="POUK01000003">
    <property type="protein sequence ID" value="PNF76939.1"/>
    <property type="molecule type" value="Genomic_DNA"/>
</dbReference>